<dbReference type="GO" id="GO:0005829">
    <property type="term" value="C:cytosol"/>
    <property type="evidence" value="ECO:0007669"/>
    <property type="project" value="TreeGrafter"/>
</dbReference>
<gene>
    <name evidence="3" type="ORF">OPDIPICF_01745</name>
</gene>
<sequence>MQTTNPELTQFIRDIVENLNHCKSLGIKVGEANRGHLTLLLPYADHLIGNPDTGVIHGGALTTLMDTACGFAAVCALDEFGIAPTLDLRIDYMRPATPGKTIVGDAEAYHVTSNVIFARGMAYHEDDPDNPIAHCTASFMRLSQPKQKPQNGGAA</sequence>
<keyword evidence="4" id="KW-1185">Reference proteome</keyword>
<dbReference type="PANTHER" id="PTHR43240:SF7">
    <property type="entry name" value="BLR7284 PROTEIN"/>
    <property type="match status" value="1"/>
</dbReference>
<dbReference type="InterPro" id="IPR003736">
    <property type="entry name" value="PAAI_dom"/>
</dbReference>
<dbReference type="Gene3D" id="3.10.129.10">
    <property type="entry name" value="Hotdog Thioesterase"/>
    <property type="match status" value="1"/>
</dbReference>
<evidence type="ECO:0000259" key="2">
    <source>
        <dbReference type="Pfam" id="PF03061"/>
    </source>
</evidence>
<dbReference type="CDD" id="cd03443">
    <property type="entry name" value="PaaI_thioesterase"/>
    <property type="match status" value="1"/>
</dbReference>
<keyword evidence="1" id="KW-0378">Hydrolase</keyword>
<organism evidence="3 4">
    <name type="scientific">BD1-7 clade bacterium</name>
    <dbReference type="NCBI Taxonomy" id="2029982"/>
    <lineage>
        <taxon>Bacteria</taxon>
        <taxon>Pseudomonadati</taxon>
        <taxon>Pseudomonadota</taxon>
        <taxon>Gammaproteobacteria</taxon>
        <taxon>Cellvibrionales</taxon>
        <taxon>Spongiibacteraceae</taxon>
        <taxon>BD1-7 clade</taxon>
    </lineage>
</organism>
<dbReference type="InterPro" id="IPR029069">
    <property type="entry name" value="HotDog_dom_sf"/>
</dbReference>
<dbReference type="SUPFAM" id="SSF54637">
    <property type="entry name" value="Thioesterase/thiol ester dehydrase-isomerase"/>
    <property type="match status" value="1"/>
</dbReference>
<dbReference type="OrthoDB" id="9813158at2"/>
<dbReference type="EMBL" id="CACSIO010000023">
    <property type="protein sequence ID" value="CAA0115546.1"/>
    <property type="molecule type" value="Genomic_DNA"/>
</dbReference>
<dbReference type="PANTHER" id="PTHR43240">
    <property type="entry name" value="1,4-DIHYDROXY-2-NAPHTHOYL-COA THIOESTERASE 1"/>
    <property type="match status" value="1"/>
</dbReference>
<protein>
    <recommendedName>
        <fullName evidence="2">Thioesterase domain-containing protein</fullName>
    </recommendedName>
</protein>
<accession>A0A5S9QCQ3</accession>
<evidence type="ECO:0000313" key="4">
    <source>
        <dbReference type="Proteomes" id="UP000441399"/>
    </source>
</evidence>
<dbReference type="Proteomes" id="UP000441399">
    <property type="component" value="Unassembled WGS sequence"/>
</dbReference>
<dbReference type="GO" id="GO:0061522">
    <property type="term" value="F:1,4-dihydroxy-2-naphthoyl-CoA thioesterase activity"/>
    <property type="evidence" value="ECO:0007669"/>
    <property type="project" value="TreeGrafter"/>
</dbReference>
<name>A0A5S9QCQ3_9GAMM</name>
<feature type="domain" description="Thioesterase" evidence="2">
    <location>
        <begin position="54"/>
        <end position="127"/>
    </location>
</feature>
<evidence type="ECO:0000256" key="1">
    <source>
        <dbReference type="ARBA" id="ARBA00022801"/>
    </source>
</evidence>
<reference evidence="3 4" key="1">
    <citation type="submission" date="2019-11" db="EMBL/GenBank/DDBJ databases">
        <authorList>
            <person name="Holert J."/>
        </authorList>
    </citation>
    <scope>NUCLEOTIDE SEQUENCE [LARGE SCALE GENOMIC DNA]</scope>
    <source>
        <strain evidence="3">SB11_3</strain>
    </source>
</reference>
<proteinExistence type="predicted"/>
<dbReference type="NCBIfam" id="TIGR00369">
    <property type="entry name" value="unchar_dom_1"/>
    <property type="match status" value="1"/>
</dbReference>
<dbReference type="InterPro" id="IPR006683">
    <property type="entry name" value="Thioestr_dom"/>
</dbReference>
<evidence type="ECO:0000313" key="3">
    <source>
        <dbReference type="EMBL" id="CAA0115546.1"/>
    </source>
</evidence>
<dbReference type="AlphaFoldDB" id="A0A5S9QCQ3"/>
<dbReference type="Pfam" id="PF03061">
    <property type="entry name" value="4HBT"/>
    <property type="match status" value="1"/>
</dbReference>